<gene>
    <name evidence="10" type="ORF">G3O08_16415</name>
</gene>
<proteinExistence type="inferred from homology"/>
<reference evidence="10 11" key="1">
    <citation type="submission" date="2020-02" db="EMBL/GenBank/DDBJ databases">
        <title>Out from the shadows clarifying the taxonomy of the family Cryomorphaceae and related taxa by utilizing the GTDB taxonomic framework.</title>
        <authorList>
            <person name="Bowman J.P."/>
        </authorList>
    </citation>
    <scope>NUCLEOTIDE SEQUENCE [LARGE SCALE GENOMIC DNA]</scope>
    <source>
        <strain evidence="10 11">QSSC 1-22</strain>
    </source>
</reference>
<sequence>MKLNIFLTQTNIYLCGEFLTQSILYFILGQGLAGTCLAIRFHEKNIPFQIFDNGYKSSSSIVAAGLWNPIVFRRITKSWRADELTRSVRSFYPHMESVLGVSFFHPSENIRFHSSPLERDEWSEKRYDPEFEDYLFATDLLESNLHITKRENGYGLVKQTGSINLPVFLNSARSFFKNHGYLISRQIDLPDSVEGMLNYSIDGMSPERIIDCRGSKAATSPWWNYLPFNLSKGEVLTISCPGLNLDNTLNSGVFVLPLGNDHYRVGATFSWEDINPEPTDTGRNELIEKLEKLIALPFQIINHQAGLRPSVADRRPLMGSHPACNKLVIFNGLGTKGVMLAPYFSETLCAFLVDGKELAHEIDILRFNKRYLKSL</sequence>
<keyword evidence="11" id="KW-1185">Reference proteome</keyword>
<dbReference type="InterPro" id="IPR036188">
    <property type="entry name" value="FAD/NAD-bd_sf"/>
</dbReference>
<dbReference type="AlphaFoldDB" id="A0A7K3WWT1"/>
<keyword evidence="4" id="KW-0274">FAD</keyword>
<organism evidence="10 11">
    <name type="scientific">Cryomorpha ignava</name>
    <dbReference type="NCBI Taxonomy" id="101383"/>
    <lineage>
        <taxon>Bacteria</taxon>
        <taxon>Pseudomonadati</taxon>
        <taxon>Bacteroidota</taxon>
        <taxon>Flavobacteriia</taxon>
        <taxon>Flavobacteriales</taxon>
        <taxon>Cryomorphaceae</taxon>
        <taxon>Cryomorpha</taxon>
    </lineage>
</organism>
<comment type="catalytic activity">
    <reaction evidence="8">
        <text>a D-alpha-amino acid + O2 + H2O = a 2-oxocarboxylate + H2O2 + NH4(+)</text>
        <dbReference type="Rhea" id="RHEA:21816"/>
        <dbReference type="ChEBI" id="CHEBI:15377"/>
        <dbReference type="ChEBI" id="CHEBI:15379"/>
        <dbReference type="ChEBI" id="CHEBI:16240"/>
        <dbReference type="ChEBI" id="CHEBI:28938"/>
        <dbReference type="ChEBI" id="CHEBI:35179"/>
        <dbReference type="ChEBI" id="CHEBI:59871"/>
        <dbReference type="EC" id="1.4.3.3"/>
    </reaction>
    <physiologicalReaction direction="left-to-right" evidence="8">
        <dbReference type="Rhea" id="RHEA:21817"/>
    </physiologicalReaction>
</comment>
<dbReference type="GO" id="GO:0071949">
    <property type="term" value="F:FAD binding"/>
    <property type="evidence" value="ECO:0007669"/>
    <property type="project" value="InterPro"/>
</dbReference>
<dbReference type="GO" id="GO:0005737">
    <property type="term" value="C:cytoplasm"/>
    <property type="evidence" value="ECO:0007669"/>
    <property type="project" value="TreeGrafter"/>
</dbReference>
<evidence type="ECO:0000256" key="2">
    <source>
        <dbReference type="ARBA" id="ARBA00006730"/>
    </source>
</evidence>
<evidence type="ECO:0000256" key="8">
    <source>
        <dbReference type="ARBA" id="ARBA00049547"/>
    </source>
</evidence>
<comment type="similarity">
    <text evidence="2">Belongs to the DAMOX/DASOX family.</text>
</comment>
<name>A0A7K3WWT1_9FLAO</name>
<dbReference type="SUPFAM" id="SSF54373">
    <property type="entry name" value="FAD-linked reductases, C-terminal domain"/>
    <property type="match status" value="1"/>
</dbReference>
<dbReference type="EMBL" id="JAAGVY010000040">
    <property type="protein sequence ID" value="NEN25085.1"/>
    <property type="molecule type" value="Genomic_DNA"/>
</dbReference>
<evidence type="ECO:0000256" key="5">
    <source>
        <dbReference type="ARBA" id="ARBA00023002"/>
    </source>
</evidence>
<dbReference type="Proteomes" id="UP000486602">
    <property type="component" value="Unassembled WGS sequence"/>
</dbReference>
<comment type="cofactor">
    <cofactor evidence="1">
        <name>FAD</name>
        <dbReference type="ChEBI" id="CHEBI:57692"/>
    </cofactor>
</comment>
<dbReference type="PANTHER" id="PTHR11530:SF11">
    <property type="entry name" value="D-ASPARTATE OXIDASE"/>
    <property type="match status" value="1"/>
</dbReference>
<evidence type="ECO:0000313" key="11">
    <source>
        <dbReference type="Proteomes" id="UP000486602"/>
    </source>
</evidence>
<dbReference type="InterPro" id="IPR023209">
    <property type="entry name" value="DAO"/>
</dbReference>
<keyword evidence="3" id="KW-0285">Flavoprotein</keyword>
<dbReference type="GO" id="GO:0019478">
    <property type="term" value="P:D-amino acid catabolic process"/>
    <property type="evidence" value="ECO:0007669"/>
    <property type="project" value="TreeGrafter"/>
</dbReference>
<evidence type="ECO:0000256" key="7">
    <source>
        <dbReference type="ARBA" id="ARBA00039751"/>
    </source>
</evidence>
<evidence type="ECO:0000256" key="4">
    <source>
        <dbReference type="ARBA" id="ARBA00022827"/>
    </source>
</evidence>
<evidence type="ECO:0000256" key="6">
    <source>
        <dbReference type="ARBA" id="ARBA00039101"/>
    </source>
</evidence>
<dbReference type="Gene3D" id="3.50.50.60">
    <property type="entry name" value="FAD/NAD(P)-binding domain"/>
    <property type="match status" value="1"/>
</dbReference>
<accession>A0A7K3WWT1</accession>
<dbReference type="Gene3D" id="3.30.9.10">
    <property type="entry name" value="D-Amino Acid Oxidase, subunit A, domain 2"/>
    <property type="match status" value="1"/>
</dbReference>
<evidence type="ECO:0000313" key="10">
    <source>
        <dbReference type="EMBL" id="NEN25085.1"/>
    </source>
</evidence>
<protein>
    <recommendedName>
        <fullName evidence="7">D-amino-acid oxidase</fullName>
        <ecNumber evidence="6">1.4.3.3</ecNumber>
    </recommendedName>
</protein>
<evidence type="ECO:0000259" key="9">
    <source>
        <dbReference type="Pfam" id="PF01266"/>
    </source>
</evidence>
<dbReference type="PANTHER" id="PTHR11530">
    <property type="entry name" value="D-AMINO ACID OXIDASE"/>
    <property type="match status" value="1"/>
</dbReference>
<dbReference type="EC" id="1.4.3.3" evidence="6"/>
<dbReference type="GO" id="GO:0003884">
    <property type="term" value="F:D-amino-acid oxidase activity"/>
    <property type="evidence" value="ECO:0007669"/>
    <property type="project" value="UniProtKB-EC"/>
</dbReference>
<evidence type="ECO:0000256" key="3">
    <source>
        <dbReference type="ARBA" id="ARBA00022630"/>
    </source>
</evidence>
<dbReference type="Pfam" id="PF01266">
    <property type="entry name" value="DAO"/>
    <property type="match status" value="1"/>
</dbReference>
<dbReference type="InterPro" id="IPR006076">
    <property type="entry name" value="FAD-dep_OxRdtase"/>
</dbReference>
<keyword evidence="5" id="KW-0560">Oxidoreductase</keyword>
<dbReference type="RefSeq" id="WP_163286544.1">
    <property type="nucleotide sequence ID" value="NZ_JAAGVY010000040.1"/>
</dbReference>
<dbReference type="SUPFAM" id="SSF51971">
    <property type="entry name" value="Nucleotide-binding domain"/>
    <property type="match status" value="1"/>
</dbReference>
<comment type="caution">
    <text evidence="10">The sequence shown here is derived from an EMBL/GenBank/DDBJ whole genome shotgun (WGS) entry which is preliminary data.</text>
</comment>
<feature type="domain" description="FAD dependent oxidoreductase" evidence="9">
    <location>
        <begin position="27"/>
        <end position="348"/>
    </location>
</feature>
<evidence type="ECO:0000256" key="1">
    <source>
        <dbReference type="ARBA" id="ARBA00001974"/>
    </source>
</evidence>